<dbReference type="OrthoDB" id="7432856at2"/>
<protein>
    <submittedName>
        <fullName evidence="1">Uncharacterized protein</fullName>
    </submittedName>
</protein>
<reference evidence="2" key="1">
    <citation type="submission" date="2019-01" db="EMBL/GenBank/DDBJ databases">
        <title>Sphingorhabdus lacus sp.nov., isolated from an oligotrophic freshwater lake.</title>
        <authorList>
            <person name="Park M."/>
        </authorList>
    </citation>
    <scope>NUCLEOTIDE SEQUENCE [LARGE SCALE GENOMIC DNA]</scope>
    <source>
        <strain evidence="2">IMCC1753</strain>
    </source>
</reference>
<proteinExistence type="predicted"/>
<accession>A0A6I6L8H0</accession>
<dbReference type="Proteomes" id="UP000428803">
    <property type="component" value="Chromosome"/>
</dbReference>
<evidence type="ECO:0000313" key="1">
    <source>
        <dbReference type="EMBL" id="QGY80798.1"/>
    </source>
</evidence>
<gene>
    <name evidence="1" type="ORF">EUU25_09310</name>
</gene>
<organism evidence="1 2">
    <name type="scientific">Sphingorhabdus lacus</name>
    <dbReference type="NCBI Taxonomy" id="392610"/>
    <lineage>
        <taxon>Bacteria</taxon>
        <taxon>Pseudomonadati</taxon>
        <taxon>Pseudomonadota</taxon>
        <taxon>Alphaproteobacteria</taxon>
        <taxon>Sphingomonadales</taxon>
        <taxon>Sphingomonadaceae</taxon>
        <taxon>Sphingorhabdus</taxon>
    </lineage>
</organism>
<dbReference type="AlphaFoldDB" id="A0A6I6L8H0"/>
<dbReference type="KEGG" id="slaa:EUU25_09310"/>
<keyword evidence="2" id="KW-1185">Reference proteome</keyword>
<dbReference type="EMBL" id="CP035733">
    <property type="protein sequence ID" value="QGY80798.1"/>
    <property type="molecule type" value="Genomic_DNA"/>
</dbReference>
<sequence length="75" mass="8381">MSTAERLRVTGHIKQSRRGTIITTADNSVWVLQPTEGVQLPSRGMVVVEGFKIGFDRLEVNWSSQIPSKLTARNQ</sequence>
<dbReference type="RefSeq" id="WP_158900369.1">
    <property type="nucleotide sequence ID" value="NZ_CP035733.1"/>
</dbReference>
<name>A0A6I6L8H0_9SPHN</name>
<evidence type="ECO:0000313" key="2">
    <source>
        <dbReference type="Proteomes" id="UP000428803"/>
    </source>
</evidence>